<keyword evidence="4" id="KW-1185">Reference proteome</keyword>
<evidence type="ECO:0000259" key="2">
    <source>
        <dbReference type="Pfam" id="PF12392"/>
    </source>
</evidence>
<feature type="domain" description="Peptidase U32 collagenase" evidence="2">
    <location>
        <begin position="319"/>
        <end position="429"/>
    </location>
</feature>
<dbReference type="EMBL" id="SDKC01000001">
    <property type="protein sequence ID" value="RXS74800.1"/>
    <property type="molecule type" value="Genomic_DNA"/>
</dbReference>
<dbReference type="Pfam" id="PF01136">
    <property type="entry name" value="Peptidase_U32"/>
    <property type="match status" value="1"/>
</dbReference>
<evidence type="ECO:0000313" key="3">
    <source>
        <dbReference type="EMBL" id="RXS74800.1"/>
    </source>
</evidence>
<comment type="caution">
    <text evidence="3">The sequence shown here is derived from an EMBL/GenBank/DDBJ whole genome shotgun (WGS) entry which is preliminary data.</text>
</comment>
<dbReference type="PANTHER" id="PTHR30217">
    <property type="entry name" value="PEPTIDASE U32 FAMILY"/>
    <property type="match status" value="1"/>
</dbReference>
<dbReference type="RefSeq" id="WP_129257375.1">
    <property type="nucleotide sequence ID" value="NZ_SDKC01000001.1"/>
</dbReference>
<feature type="region of interest" description="Disordered" evidence="1">
    <location>
        <begin position="434"/>
        <end position="456"/>
    </location>
</feature>
<dbReference type="PROSITE" id="PS01276">
    <property type="entry name" value="PEPTIDASE_U32"/>
    <property type="match status" value="1"/>
</dbReference>
<dbReference type="Pfam" id="PF12392">
    <property type="entry name" value="DUF3656"/>
    <property type="match status" value="1"/>
</dbReference>
<dbReference type="InterPro" id="IPR001539">
    <property type="entry name" value="Peptidase_U32"/>
</dbReference>
<organism evidence="3 4">
    <name type="scientific">Blautia faecicola</name>
    <dbReference type="NCBI Taxonomy" id="2509240"/>
    <lineage>
        <taxon>Bacteria</taxon>
        <taxon>Bacillati</taxon>
        <taxon>Bacillota</taxon>
        <taxon>Clostridia</taxon>
        <taxon>Lachnospirales</taxon>
        <taxon>Lachnospiraceae</taxon>
        <taxon>Blautia</taxon>
    </lineage>
</organism>
<feature type="compositionally biased region" description="Basic and acidic residues" evidence="1">
    <location>
        <begin position="439"/>
        <end position="451"/>
    </location>
</feature>
<dbReference type="AlphaFoldDB" id="A0A4Q1RGL7"/>
<protein>
    <submittedName>
        <fullName evidence="3">U32 family peptidase</fullName>
    </submittedName>
</protein>
<name>A0A4Q1RGL7_9FIRM</name>
<dbReference type="OrthoDB" id="9807498at2"/>
<dbReference type="InterPro" id="IPR051454">
    <property type="entry name" value="RNA/ubiquinone_mod_enzymes"/>
</dbReference>
<evidence type="ECO:0000256" key="1">
    <source>
        <dbReference type="SAM" id="MobiDB-lite"/>
    </source>
</evidence>
<reference evidence="3 4" key="1">
    <citation type="submission" date="2019-01" db="EMBL/GenBank/DDBJ databases">
        <title>Blautia sp. nov. KGMB01111 isolated human feces.</title>
        <authorList>
            <person name="Park J.-E."/>
            <person name="Kim J.-S."/>
            <person name="Park S.-H."/>
        </authorList>
    </citation>
    <scope>NUCLEOTIDE SEQUENCE [LARGE SCALE GENOMIC DNA]</scope>
    <source>
        <strain evidence="3 4">KGMB01111</strain>
    </source>
</reference>
<sequence length="730" mass="82779">MKVELLAPAGSYEALEAAFEAGADAVYLGGQKFGARAYADNLDQEQLIRAIDLAHLKGKQLYLTINTLLKNRELEEELYAYLAPLYEAGLDAVIVQDLGVMEFIKTYFPKLHIHASTQMTITGVESAKLLKKAGATRVVTARELLLEEIKKIYDATHMEIESFVHGALCYCYSGQCLMSSMIGGRSGNRGRCAQPCRLPYQVYRDGKRLNNEQTAYVLSPKDMCTVEILPEIIEAGVYSLKIEGRMKKPEYTAGVVSVYRKYLDRYLAGEKRPVVTEEDRKILWDIYNRDGFHQSYYKQRNGRSMMALENEKSGGTIRNEELFSRIRKEYMEKKTPVPVQGTLTVYTGCPAILEVQAGDVSVTVEGETVQAATNCPLGEDRIRRQMEKTGGSGFAFEKLDIFMGDDIFLPMQQLNHLRRQALEALQKEMLRPWKQRKAKERDPKDVPDVKKQTAPGTLSAAVQTNEQLAAVAQTDGIRRIYADCGIFPVKDFAQDVEAWINRLQTAGKELFLTLPRIVRDRELDGRKETFTELVQKGLGGFMVRNMESYGILDAMGLTSRIVLDANIYTMNNRAESFWIEKGILGDTVPLELNAKELAHRNNKNSELIVYGYTPMMVSVQCVQKTMDRCNHACAQYTLKDRYQKEFHGVCSCEFCYNTIYNALPTSLLKEKEKAEKLGVEAYRLSFTTETEKETEKIVRAFVEVYLRGQKPDGWMQTEETTKGHFQRGVE</sequence>
<dbReference type="InterPro" id="IPR020988">
    <property type="entry name" value="Pept_U32_collagenase"/>
</dbReference>
<dbReference type="Proteomes" id="UP000290106">
    <property type="component" value="Unassembled WGS sequence"/>
</dbReference>
<evidence type="ECO:0000313" key="4">
    <source>
        <dbReference type="Proteomes" id="UP000290106"/>
    </source>
</evidence>
<dbReference type="PANTHER" id="PTHR30217:SF10">
    <property type="entry name" value="23S RRNA 5-HYDROXYCYTIDINE C2501 SYNTHASE"/>
    <property type="match status" value="1"/>
</dbReference>
<gene>
    <name evidence="3" type="ORF">ETP43_05935</name>
</gene>
<accession>A0A4Q1RGL7</accession>
<proteinExistence type="predicted"/>